<dbReference type="OrthoDB" id="10045676at2759"/>
<feature type="compositionally biased region" description="Basic and acidic residues" evidence="7">
    <location>
        <begin position="76"/>
        <end position="109"/>
    </location>
</feature>
<dbReference type="InterPro" id="IPR007648">
    <property type="entry name" value="ATPase_inhibitor_mt"/>
</dbReference>
<proteinExistence type="inferred from homology"/>
<evidence type="ECO:0000256" key="7">
    <source>
        <dbReference type="SAM" id="MobiDB-lite"/>
    </source>
</evidence>
<evidence type="ECO:0000313" key="9">
    <source>
        <dbReference type="Proteomes" id="UP000887568"/>
    </source>
</evidence>
<dbReference type="OMA" id="QEVDHHK"/>
<dbReference type="PANTHER" id="PTHR48417:SF1">
    <property type="entry name" value="ATP SYNTHASE F1 SUBUNIT EPSILON"/>
    <property type="match status" value="1"/>
</dbReference>
<sequence>MALARVSTIRLFRPIAAMCQLQRGYAGEHGSGVGKGGGAGGTIRDAGGAFGKMEAAHEEQFFRQLQAEQLKALKKHHDEEIEAHEREINRHSEEIQRLKKRRKEIDASRGEGSSSDSD</sequence>
<evidence type="ECO:0000256" key="5">
    <source>
        <dbReference type="ARBA" id="ARBA00023128"/>
    </source>
</evidence>
<keyword evidence="4" id="KW-0175">Coiled coil</keyword>
<reference evidence="8" key="1">
    <citation type="submission" date="2022-11" db="UniProtKB">
        <authorList>
            <consortium name="EnsemblMetazoa"/>
        </authorList>
    </citation>
    <scope>IDENTIFICATION</scope>
</reference>
<dbReference type="Proteomes" id="UP000887568">
    <property type="component" value="Unplaced"/>
</dbReference>
<accession>A0A913ZL27</accession>
<keyword evidence="9" id="KW-1185">Reference proteome</keyword>
<keyword evidence="5" id="KW-0496">Mitochondrion</keyword>
<evidence type="ECO:0000313" key="8">
    <source>
        <dbReference type="EnsemblMetazoa" id="XP_038051751.1"/>
    </source>
</evidence>
<dbReference type="PANTHER" id="PTHR48417">
    <property type="entry name" value="ATP SYNTHASE F1 SUBUNIT EPSILON"/>
    <property type="match status" value="1"/>
</dbReference>
<comment type="similarity">
    <text evidence="2">Belongs to the ATPase inhibitor family.</text>
</comment>
<evidence type="ECO:0000256" key="2">
    <source>
        <dbReference type="ARBA" id="ARBA00010901"/>
    </source>
</evidence>
<organism evidence="8 9">
    <name type="scientific">Patiria miniata</name>
    <name type="common">Bat star</name>
    <name type="synonym">Asterina miniata</name>
    <dbReference type="NCBI Taxonomy" id="46514"/>
    <lineage>
        <taxon>Eukaryota</taxon>
        <taxon>Metazoa</taxon>
        <taxon>Echinodermata</taxon>
        <taxon>Eleutherozoa</taxon>
        <taxon>Asterozoa</taxon>
        <taxon>Asteroidea</taxon>
        <taxon>Valvatacea</taxon>
        <taxon>Valvatida</taxon>
        <taxon>Asterinidae</taxon>
        <taxon>Patiria</taxon>
    </lineage>
</organism>
<name>A0A913ZL27_PATMI</name>
<dbReference type="AlphaFoldDB" id="A0A913ZL27"/>
<dbReference type="RefSeq" id="XP_038051751.1">
    <property type="nucleotide sequence ID" value="XM_038195823.1"/>
</dbReference>
<dbReference type="Pfam" id="PF04568">
    <property type="entry name" value="IATP"/>
    <property type="match status" value="1"/>
</dbReference>
<protein>
    <recommendedName>
        <fullName evidence="6">ATP synthase F1 subunit epsilon</fullName>
    </recommendedName>
</protein>
<keyword evidence="3" id="KW-0809">Transit peptide</keyword>
<evidence type="ECO:0000256" key="1">
    <source>
        <dbReference type="ARBA" id="ARBA00004173"/>
    </source>
</evidence>
<dbReference type="EnsemblMetazoa" id="XM_038195823.1">
    <property type="protein sequence ID" value="XP_038051751.1"/>
    <property type="gene ID" value="LOC119724667"/>
</dbReference>
<dbReference type="GO" id="GO:0042030">
    <property type="term" value="F:ATPase inhibitor activity"/>
    <property type="evidence" value="ECO:0007669"/>
    <property type="project" value="InterPro"/>
</dbReference>
<evidence type="ECO:0000256" key="6">
    <source>
        <dbReference type="ARBA" id="ARBA00030036"/>
    </source>
</evidence>
<dbReference type="FunFam" id="1.20.5.500:FF:000007">
    <property type="entry name" value="ATPase inhibitor, putative"/>
    <property type="match status" value="1"/>
</dbReference>
<feature type="region of interest" description="Disordered" evidence="7">
    <location>
        <begin position="75"/>
        <end position="118"/>
    </location>
</feature>
<dbReference type="GO" id="GO:0005739">
    <property type="term" value="C:mitochondrion"/>
    <property type="evidence" value="ECO:0007669"/>
    <property type="project" value="UniProtKB-SubCell"/>
</dbReference>
<dbReference type="Gene3D" id="1.20.5.500">
    <property type="entry name" value="Single helix bin"/>
    <property type="match status" value="1"/>
</dbReference>
<dbReference type="GeneID" id="119724667"/>
<dbReference type="SUPFAM" id="SSF64602">
    <property type="entry name" value="F1 ATPase inhibitor, IF1, C-terminal domain"/>
    <property type="match status" value="1"/>
</dbReference>
<evidence type="ECO:0000256" key="3">
    <source>
        <dbReference type="ARBA" id="ARBA00022946"/>
    </source>
</evidence>
<evidence type="ECO:0000256" key="4">
    <source>
        <dbReference type="ARBA" id="ARBA00023054"/>
    </source>
</evidence>
<comment type="subcellular location">
    <subcellularLocation>
        <location evidence="1">Mitochondrion</location>
    </subcellularLocation>
</comment>